<evidence type="ECO:0000256" key="1">
    <source>
        <dbReference type="ARBA" id="ARBA00008780"/>
    </source>
</evidence>
<feature type="region of interest" description="Disordered" evidence="7">
    <location>
        <begin position="701"/>
        <end position="728"/>
    </location>
</feature>
<reference evidence="9" key="2">
    <citation type="journal article" date="2022" name="Microbiol. Resour. Announc.">
        <title>Whole-Genome Sequence of Entomortierella parvispora E1425, a Mucoromycotan Fungus Associated with Burkholderiaceae-Related Endosymbiotic Bacteria.</title>
        <authorList>
            <person name="Herlambang A."/>
            <person name="Guo Y."/>
            <person name="Takashima Y."/>
            <person name="Narisawa K."/>
            <person name="Ohta H."/>
            <person name="Nishizawa T."/>
        </authorList>
    </citation>
    <scope>NUCLEOTIDE SEQUENCE</scope>
    <source>
        <strain evidence="9">E1425</strain>
    </source>
</reference>
<evidence type="ECO:0000313" key="9">
    <source>
        <dbReference type="EMBL" id="GJJ76949.1"/>
    </source>
</evidence>
<dbReference type="InterPro" id="IPR016035">
    <property type="entry name" value="Acyl_Trfase/lysoPLipase"/>
</dbReference>
<dbReference type="OrthoDB" id="6121437at2759"/>
<comment type="catalytic activity">
    <reaction evidence="6">
        <text>a 1-acyl-sn-glycero-3-phosphocholine + H2O = sn-glycerol 3-phosphocholine + a fatty acid + H(+)</text>
        <dbReference type="Rhea" id="RHEA:15177"/>
        <dbReference type="ChEBI" id="CHEBI:15377"/>
        <dbReference type="ChEBI" id="CHEBI:15378"/>
        <dbReference type="ChEBI" id="CHEBI:16870"/>
        <dbReference type="ChEBI" id="CHEBI:28868"/>
        <dbReference type="ChEBI" id="CHEBI:58168"/>
        <dbReference type="EC" id="3.1.1.5"/>
    </reaction>
</comment>
<organism evidence="9 10">
    <name type="scientific">Entomortierella parvispora</name>
    <dbReference type="NCBI Taxonomy" id="205924"/>
    <lineage>
        <taxon>Eukaryota</taxon>
        <taxon>Fungi</taxon>
        <taxon>Fungi incertae sedis</taxon>
        <taxon>Mucoromycota</taxon>
        <taxon>Mortierellomycotina</taxon>
        <taxon>Mortierellomycetes</taxon>
        <taxon>Mortierellales</taxon>
        <taxon>Mortierellaceae</taxon>
        <taxon>Entomortierella</taxon>
    </lineage>
</organism>
<sequence>MAPFLFTKLHRPTASHWRLGRNRTKFALLAPHSGPWRPLLLPVAKEYQRHSPFSSSTSRGNGSNGQGGSSKGNNENQPQPNETRWDDLKSSAVVLLGVCSAILMPSNSKTAACEDPKHPKAPVLGMKTDPTLKQEDSKDQKSKDAGKDTPTEDGDKIKLPGPLPSIPIPKMPTLSMDDIMDKFHSLGEKIGDEIKDRVPTLADYFMAVDTIRKELQLGDGSLYQSIVANMSDSNKNPEIQLDATVRTGNSLCPQEAAFQVTRKKKMKKAFAKFIGVKESEVHESDIPIVALAGSGGGYRAMISSLGYMTAAKKSGLFECTMYMAGVSGSCWMIAQYLTLGQRSFTKTMEHFKQSLNTPIAHYPSFIDTMLTNPGAAQLILEGVVQKYSKNRVLTLVDAFGTVLASRLLIHRERDGDNGEWVDPLDFKLSQQSRWTNYGDQPLPIYTAVSHVLPGSSVEAKLEGEVVVEDDVASEDDDGTHYYQWFEMTPYEFGSEETSAWIPTWAFGRRFVEGKSVERLPETNLAILLGTFGSAFTATLADYYKEVRPLLNKAMSDSMDSYIKAYLDGMKLIHPLSPSCFPNPIYKLPNPEPEAELFSQRKNIYLNDAGMDNNLPLYPLLRPGRKIDVILAFDSSADIESVPWFEKTDEYVKRRGIKRWPPISKTRAEQLEKQEGGPPRKMTHVEIFHGIVADDREADHVDLPDKTATEPNAQPATQPTQLEANASSTDADAHPITLIYFPLIPNPEYKEDFNPGTDPFCSTFNFEIKEDQVELLAGLGERNFSKGLEDVRRVLKETWLRKKHARLEREKRERRSRKHAPEAPTSPPSKK</sequence>
<comment type="caution">
    <text evidence="9">The sequence shown here is derived from an EMBL/GenBank/DDBJ whole genome shotgun (WGS) entry which is preliminary data.</text>
</comment>
<proteinExistence type="inferred from homology"/>
<dbReference type="PANTHER" id="PTHR10728">
    <property type="entry name" value="CYTOSOLIC PHOSPHOLIPASE A2"/>
    <property type="match status" value="1"/>
</dbReference>
<keyword evidence="10" id="KW-1185">Reference proteome</keyword>
<dbReference type="SMART" id="SM00022">
    <property type="entry name" value="PLAc"/>
    <property type="match status" value="1"/>
</dbReference>
<evidence type="ECO:0000256" key="7">
    <source>
        <dbReference type="SAM" id="MobiDB-lite"/>
    </source>
</evidence>
<keyword evidence="3 5" id="KW-0442">Lipid degradation</keyword>
<dbReference type="Pfam" id="PF01735">
    <property type="entry name" value="PLA2_B"/>
    <property type="match status" value="1"/>
</dbReference>
<accession>A0A9P3HHQ8</accession>
<keyword evidence="2 5" id="KW-0378">Hydrolase</keyword>
<feature type="compositionally biased region" description="Polar residues" evidence="7">
    <location>
        <begin position="708"/>
        <end position="728"/>
    </location>
</feature>
<dbReference type="AlphaFoldDB" id="A0A9P3HHQ8"/>
<evidence type="ECO:0000256" key="2">
    <source>
        <dbReference type="ARBA" id="ARBA00022801"/>
    </source>
</evidence>
<dbReference type="GO" id="GO:0046475">
    <property type="term" value="P:glycerophospholipid catabolic process"/>
    <property type="evidence" value="ECO:0007669"/>
    <property type="project" value="TreeGrafter"/>
</dbReference>
<dbReference type="GO" id="GO:0004622">
    <property type="term" value="F:phosphatidylcholine lysophospholipase activity"/>
    <property type="evidence" value="ECO:0007669"/>
    <property type="project" value="UniProtKB-EC"/>
</dbReference>
<comment type="similarity">
    <text evidence="1 6">Belongs to the lysophospholipase family.</text>
</comment>
<evidence type="ECO:0000256" key="5">
    <source>
        <dbReference type="PROSITE-ProRule" id="PRU00555"/>
    </source>
</evidence>
<reference evidence="9" key="1">
    <citation type="submission" date="2021-11" db="EMBL/GenBank/DDBJ databases">
        <authorList>
            <person name="Herlambang A."/>
            <person name="Guo Y."/>
            <person name="Takashima Y."/>
            <person name="Nishizawa T."/>
        </authorList>
    </citation>
    <scope>NUCLEOTIDE SEQUENCE</scope>
    <source>
        <strain evidence="9">E1425</strain>
    </source>
</reference>
<feature type="compositionally biased region" description="Basic and acidic residues" evidence="7">
    <location>
        <begin position="130"/>
        <end position="158"/>
    </location>
</feature>
<dbReference type="Gene3D" id="3.40.1090.10">
    <property type="entry name" value="Cytosolic phospholipase A2 catalytic domain"/>
    <property type="match status" value="1"/>
</dbReference>
<dbReference type="EMBL" id="BQFW01000013">
    <property type="protein sequence ID" value="GJJ76949.1"/>
    <property type="molecule type" value="Genomic_DNA"/>
</dbReference>
<feature type="domain" description="PLA2c" evidence="8">
    <location>
        <begin position="237"/>
        <end position="830"/>
    </location>
</feature>
<evidence type="ECO:0000256" key="4">
    <source>
        <dbReference type="ARBA" id="ARBA00023098"/>
    </source>
</evidence>
<dbReference type="PROSITE" id="PS51210">
    <property type="entry name" value="PLA2C"/>
    <property type="match status" value="1"/>
</dbReference>
<feature type="region of interest" description="Disordered" evidence="7">
    <location>
        <begin position="50"/>
        <end position="86"/>
    </location>
</feature>
<dbReference type="GO" id="GO:0004623">
    <property type="term" value="F:phospholipase A2 activity"/>
    <property type="evidence" value="ECO:0007669"/>
    <property type="project" value="TreeGrafter"/>
</dbReference>
<dbReference type="EC" id="3.1.1.5" evidence="6"/>
<evidence type="ECO:0000259" key="8">
    <source>
        <dbReference type="PROSITE" id="PS51210"/>
    </source>
</evidence>
<feature type="region of interest" description="Disordered" evidence="7">
    <location>
        <begin position="801"/>
        <end position="830"/>
    </location>
</feature>
<dbReference type="Proteomes" id="UP000827284">
    <property type="component" value="Unassembled WGS sequence"/>
</dbReference>
<feature type="region of interest" description="Disordered" evidence="7">
    <location>
        <begin position="109"/>
        <end position="169"/>
    </location>
</feature>
<protein>
    <recommendedName>
        <fullName evidence="6">Lysophospholipase</fullName>
        <ecNumber evidence="6">3.1.1.5</ecNumber>
    </recommendedName>
</protein>
<dbReference type="InterPro" id="IPR002642">
    <property type="entry name" value="LysoPLipase_cat_dom"/>
</dbReference>
<evidence type="ECO:0000256" key="6">
    <source>
        <dbReference type="RuleBase" id="RU362103"/>
    </source>
</evidence>
<keyword evidence="4 5" id="KW-0443">Lipid metabolism</keyword>
<feature type="compositionally biased region" description="Low complexity" evidence="7">
    <location>
        <begin position="51"/>
        <end position="61"/>
    </location>
</feature>
<evidence type="ECO:0000256" key="3">
    <source>
        <dbReference type="ARBA" id="ARBA00022963"/>
    </source>
</evidence>
<dbReference type="GO" id="GO:0005829">
    <property type="term" value="C:cytosol"/>
    <property type="evidence" value="ECO:0007669"/>
    <property type="project" value="TreeGrafter"/>
</dbReference>
<dbReference type="PANTHER" id="PTHR10728:SF40">
    <property type="entry name" value="PATATIN FAMILY PROTEIN"/>
    <property type="match status" value="1"/>
</dbReference>
<name>A0A9P3HHQ8_9FUNG</name>
<gene>
    <name evidence="9" type="ORF">EMPS_09308</name>
</gene>
<evidence type="ECO:0000313" key="10">
    <source>
        <dbReference type="Proteomes" id="UP000827284"/>
    </source>
</evidence>
<dbReference type="SUPFAM" id="SSF52151">
    <property type="entry name" value="FabD/lysophospholipase-like"/>
    <property type="match status" value="1"/>
</dbReference>